<sequence length="476" mass="49938">MSASYDVVVVGAGPVGENVADRAVQGGLSAVVVEDRLVGGECSYWACTPSKALLRPADARRGAQRVDGARQAVTGDLDVRAVLERRTSFASGWDDAGQVEWLRSAGIDLVRGRGRVTGEREVTVIGADGAEQVLTARHAVAVCTGTRPVVPDVPGLREAHPWTNREALEASEVPASLVVIGGGVVACELAGAFADLGAEVTLLVRSRLLGGYEPFAGELVGEALAERGVDVRRGVSATRVRVADGVREVECDDGRTVRAAQLLVATGREPQSDLGLETVGLEGGWLQVDETLRVLDGAGEPVEWLYAVGDANHRRLLTHQGKYQARAAGDVIAARAAGRPVDDVRWGVHAATADHLAATQVVFTDPQVASVGLTAAGAQDAGLRTRVVDYDLGAVAGAAIHADGYTGRARMVVDEDRRVVVGATLVGQDVADLLHAASVAIAGEVPIDRLWHAVPAFPTMSEIWLRLLETYGRPTP</sequence>
<dbReference type="PANTHER" id="PTHR22912">
    <property type="entry name" value="DISULFIDE OXIDOREDUCTASE"/>
    <property type="match status" value="1"/>
</dbReference>
<dbReference type="Gene3D" id="3.50.50.60">
    <property type="entry name" value="FAD/NAD(P)-binding domain"/>
    <property type="match status" value="2"/>
</dbReference>
<feature type="domain" description="Pyridine nucleotide-disulphide oxidoreductase dimerisation" evidence="6">
    <location>
        <begin position="360"/>
        <end position="464"/>
    </location>
</feature>
<dbReference type="PIRSF" id="PIRSF000350">
    <property type="entry name" value="Mercury_reductase_MerA"/>
    <property type="match status" value="1"/>
</dbReference>
<gene>
    <name evidence="8" type="ORF">FE251_02080</name>
</gene>
<dbReference type="InterPro" id="IPR036188">
    <property type="entry name" value="FAD/NAD-bd_sf"/>
</dbReference>
<dbReference type="InterPro" id="IPR001100">
    <property type="entry name" value="Pyr_nuc-diS_OxRdtase"/>
</dbReference>
<dbReference type="SUPFAM" id="SSF55424">
    <property type="entry name" value="FAD/NAD-linked reductases, dimerisation (C-terminal) domain"/>
    <property type="match status" value="1"/>
</dbReference>
<evidence type="ECO:0000259" key="6">
    <source>
        <dbReference type="Pfam" id="PF02852"/>
    </source>
</evidence>
<keyword evidence="4" id="KW-0274">FAD</keyword>
<dbReference type="InterPro" id="IPR050151">
    <property type="entry name" value="Class-I_Pyr_Nuc-Dis_Oxidored"/>
</dbReference>
<accession>A0ABX5VP14</accession>
<organism evidence="8 9">
    <name type="scientific">Georgenia wutianyii</name>
    <dbReference type="NCBI Taxonomy" id="2585135"/>
    <lineage>
        <taxon>Bacteria</taxon>
        <taxon>Bacillati</taxon>
        <taxon>Actinomycetota</taxon>
        <taxon>Actinomycetes</taxon>
        <taxon>Micrococcales</taxon>
        <taxon>Bogoriellaceae</taxon>
        <taxon>Georgenia</taxon>
    </lineage>
</organism>
<comment type="similarity">
    <text evidence="2">Belongs to the class-I pyridine nucleotide-disulfide oxidoreductase family.</text>
</comment>
<keyword evidence="3" id="KW-0285">Flavoprotein</keyword>
<dbReference type="PRINTS" id="PR00411">
    <property type="entry name" value="PNDRDTASEI"/>
</dbReference>
<dbReference type="Gene3D" id="3.30.390.30">
    <property type="match status" value="1"/>
</dbReference>
<keyword evidence="5" id="KW-0520">NAD</keyword>
<evidence type="ECO:0000256" key="2">
    <source>
        <dbReference type="ARBA" id="ARBA00007532"/>
    </source>
</evidence>
<dbReference type="Pfam" id="PF07992">
    <property type="entry name" value="Pyr_redox_2"/>
    <property type="match status" value="1"/>
</dbReference>
<proteinExistence type="inferred from homology"/>
<dbReference type="InterPro" id="IPR023753">
    <property type="entry name" value="FAD/NAD-binding_dom"/>
</dbReference>
<reference evidence="8 9" key="1">
    <citation type="submission" date="2019-05" db="EMBL/GenBank/DDBJ databases">
        <title>Georgenia *** sp. nov., and Georgenia *** sp. nov., isolated from the intestinal contents of plateau pika (Ochotona curzoniae) in the Qinghai-Tibet plateau of China.</title>
        <authorList>
            <person name="Tian Z."/>
        </authorList>
    </citation>
    <scope>NUCLEOTIDE SEQUENCE [LARGE SCALE GENOMIC DNA]</scope>
    <source>
        <strain evidence="8 9">Z294</strain>
    </source>
</reference>
<dbReference type="SUPFAM" id="SSF51905">
    <property type="entry name" value="FAD/NAD(P)-binding domain"/>
    <property type="match status" value="1"/>
</dbReference>
<feature type="domain" description="FAD/NAD(P)-binding" evidence="7">
    <location>
        <begin position="5"/>
        <end position="316"/>
    </location>
</feature>
<dbReference type="EMBL" id="CP040899">
    <property type="protein sequence ID" value="QDB78295.1"/>
    <property type="molecule type" value="Genomic_DNA"/>
</dbReference>
<dbReference type="InterPro" id="IPR016156">
    <property type="entry name" value="FAD/NAD-linked_Rdtase_dimer_sf"/>
</dbReference>
<dbReference type="RefSeq" id="WP_139947625.1">
    <property type="nucleotide sequence ID" value="NZ_CP040899.1"/>
</dbReference>
<evidence type="ECO:0000313" key="8">
    <source>
        <dbReference type="EMBL" id="QDB78295.1"/>
    </source>
</evidence>
<name>A0ABX5VP14_9MICO</name>
<evidence type="ECO:0000256" key="5">
    <source>
        <dbReference type="ARBA" id="ARBA00023027"/>
    </source>
</evidence>
<comment type="cofactor">
    <cofactor evidence="1">
        <name>FAD</name>
        <dbReference type="ChEBI" id="CHEBI:57692"/>
    </cofactor>
</comment>
<dbReference type="PRINTS" id="PR00368">
    <property type="entry name" value="FADPNR"/>
</dbReference>
<evidence type="ECO:0000313" key="9">
    <source>
        <dbReference type="Proteomes" id="UP000313948"/>
    </source>
</evidence>
<protein>
    <submittedName>
        <fullName evidence="8">NAD(P)/FAD-dependent oxidoreductase</fullName>
    </submittedName>
</protein>
<keyword evidence="9" id="KW-1185">Reference proteome</keyword>
<dbReference type="Proteomes" id="UP000313948">
    <property type="component" value="Chromosome"/>
</dbReference>
<dbReference type="Pfam" id="PF02852">
    <property type="entry name" value="Pyr_redox_dim"/>
    <property type="match status" value="1"/>
</dbReference>
<dbReference type="PANTHER" id="PTHR22912:SF151">
    <property type="entry name" value="DIHYDROLIPOYL DEHYDROGENASE, MITOCHONDRIAL"/>
    <property type="match status" value="1"/>
</dbReference>
<dbReference type="InterPro" id="IPR004099">
    <property type="entry name" value="Pyr_nucl-diS_OxRdtase_dimer"/>
</dbReference>
<evidence type="ECO:0000256" key="3">
    <source>
        <dbReference type="ARBA" id="ARBA00022630"/>
    </source>
</evidence>
<evidence type="ECO:0000259" key="7">
    <source>
        <dbReference type="Pfam" id="PF07992"/>
    </source>
</evidence>
<evidence type="ECO:0000256" key="4">
    <source>
        <dbReference type="ARBA" id="ARBA00022827"/>
    </source>
</evidence>
<evidence type="ECO:0000256" key="1">
    <source>
        <dbReference type="ARBA" id="ARBA00001974"/>
    </source>
</evidence>